<dbReference type="EMBL" id="CP063458">
    <property type="protein sequence ID" value="QOV91474.1"/>
    <property type="molecule type" value="Genomic_DNA"/>
</dbReference>
<feature type="domain" description="Lipase maturation factor 1/2 N-terminal" evidence="8">
    <location>
        <begin position="143"/>
        <end position="301"/>
    </location>
</feature>
<feature type="transmembrane region" description="Helical" evidence="7">
    <location>
        <begin position="147"/>
        <end position="164"/>
    </location>
</feature>
<dbReference type="Proteomes" id="UP000593765">
    <property type="component" value="Chromosome"/>
</dbReference>
<evidence type="ECO:0000313" key="10">
    <source>
        <dbReference type="EMBL" id="QOV91474.1"/>
    </source>
</evidence>
<evidence type="ECO:0000256" key="1">
    <source>
        <dbReference type="ARBA" id="ARBA00004477"/>
    </source>
</evidence>
<dbReference type="PANTHER" id="PTHR14463">
    <property type="entry name" value="LIPASE MATURATION FACTOR"/>
    <property type="match status" value="1"/>
</dbReference>
<evidence type="ECO:0000259" key="9">
    <source>
        <dbReference type="Pfam" id="PF25179"/>
    </source>
</evidence>
<evidence type="ECO:0000313" key="11">
    <source>
        <dbReference type="Proteomes" id="UP000593765"/>
    </source>
</evidence>
<comment type="similarity">
    <text evidence="2">Belongs to the lipase maturation factor family.</text>
</comment>
<dbReference type="Pfam" id="PF25179">
    <property type="entry name" value="LMF1_C"/>
    <property type="match status" value="1"/>
</dbReference>
<organism evidence="10 11">
    <name type="scientific">Humisphaera borealis</name>
    <dbReference type="NCBI Taxonomy" id="2807512"/>
    <lineage>
        <taxon>Bacteria</taxon>
        <taxon>Pseudomonadati</taxon>
        <taxon>Planctomycetota</taxon>
        <taxon>Phycisphaerae</taxon>
        <taxon>Tepidisphaerales</taxon>
        <taxon>Tepidisphaeraceae</taxon>
        <taxon>Humisphaera</taxon>
    </lineage>
</organism>
<feature type="transmembrane region" description="Helical" evidence="7">
    <location>
        <begin position="116"/>
        <end position="135"/>
    </location>
</feature>
<dbReference type="PANTHER" id="PTHR14463:SF10">
    <property type="entry name" value="LIPASE MATURATION FACTOR 1"/>
    <property type="match status" value="1"/>
</dbReference>
<dbReference type="AlphaFoldDB" id="A0A7M2X1C7"/>
<feature type="transmembrane region" description="Helical" evidence="7">
    <location>
        <begin position="176"/>
        <end position="197"/>
    </location>
</feature>
<evidence type="ECO:0000256" key="5">
    <source>
        <dbReference type="ARBA" id="ARBA00022989"/>
    </source>
</evidence>
<dbReference type="InterPro" id="IPR057434">
    <property type="entry name" value="LMF1/2_N"/>
</dbReference>
<dbReference type="Pfam" id="PF06762">
    <property type="entry name" value="LMF1"/>
    <property type="match status" value="1"/>
</dbReference>
<evidence type="ECO:0000256" key="4">
    <source>
        <dbReference type="ARBA" id="ARBA00022824"/>
    </source>
</evidence>
<evidence type="ECO:0000256" key="2">
    <source>
        <dbReference type="ARBA" id="ARBA00005512"/>
    </source>
</evidence>
<dbReference type="InterPro" id="IPR009613">
    <property type="entry name" value="LMF"/>
</dbReference>
<dbReference type="InterPro" id="IPR057433">
    <property type="entry name" value="LMF1/2_C"/>
</dbReference>
<feature type="transmembrane region" description="Helical" evidence="7">
    <location>
        <begin position="234"/>
        <end position="255"/>
    </location>
</feature>
<keyword evidence="5 7" id="KW-1133">Transmembrane helix</keyword>
<feature type="domain" description="Lipase maturation factor 1/2 C-terminal" evidence="9">
    <location>
        <begin position="384"/>
        <end position="511"/>
    </location>
</feature>
<reference evidence="10 11" key="1">
    <citation type="submission" date="2020-10" db="EMBL/GenBank/DDBJ databases">
        <title>Wide distribution of Phycisphaera-like planctomycetes from WD2101 soil group in peatlands and genome analysis of the first cultivated representative.</title>
        <authorList>
            <person name="Dedysh S.N."/>
            <person name="Beletsky A.V."/>
            <person name="Ivanova A."/>
            <person name="Kulichevskaya I.S."/>
            <person name="Suzina N.E."/>
            <person name="Philippov D.A."/>
            <person name="Rakitin A.L."/>
            <person name="Mardanov A.V."/>
            <person name="Ravin N.V."/>
        </authorList>
    </citation>
    <scope>NUCLEOTIDE SEQUENCE [LARGE SCALE GENOMIC DNA]</scope>
    <source>
        <strain evidence="10 11">M1803</strain>
    </source>
</reference>
<protein>
    <submittedName>
        <fullName evidence="10">Lipase maturation factor family protein</fullName>
    </submittedName>
</protein>
<feature type="transmembrane region" description="Helical" evidence="7">
    <location>
        <begin position="262"/>
        <end position="283"/>
    </location>
</feature>
<keyword evidence="11" id="KW-1185">Reference proteome</keyword>
<keyword evidence="4" id="KW-0256">Endoplasmic reticulum</keyword>
<sequence length="546" mass="61484">MMNRPTATPSPIASPADRNDGRQRLSFRLSRQIFLRGLALVYLSAFLSMASQADGLIGRQGLLPVHEFLASRPADKPASLAWRYPTLLWVDHSDATIDAICLGGAMAATLVALGLLQAPMLLGCFVLYLSVAVGGQQFFDDTPWDSLLLETGFLAIFLAPWQLSLKIHRQAEPSGLLLWLVWWLLFRLLFGSGLAKITLADPSWRDGTALLKYFVIQPLPVFTSWYAARLPAGLLSAATWGLLFAELVLPFAILLGRWGRRLVCLPLAAVQVLILATGNYGFLNYLALVLCLSLLDDAAWHWIARSLAAPYRWIMRSGSPRTASRFVASTDATPYWRWPKAVPVLIAVLLVPVSVVQLLPRALLGSEVLALTEPVVRGLRPWRIVNSYGIYGVMPSERVEMIIEASRDGVNWRPYEFRFKPGDITREPRVAAPHMPRLDWLMWSLRWGDPKEQLWFQSLLKGLLEQRKPVVGLIASAPFEENPAFLRVRTFRYHLASPSQRSEGYWWRRDYLFDSIGAIWLRDRPPIRNGSQTRPVTRPVEQSTQP</sequence>
<proteinExistence type="inferred from homology"/>
<evidence type="ECO:0000256" key="7">
    <source>
        <dbReference type="SAM" id="Phobius"/>
    </source>
</evidence>
<dbReference type="GO" id="GO:0051604">
    <property type="term" value="P:protein maturation"/>
    <property type="evidence" value="ECO:0007669"/>
    <property type="project" value="InterPro"/>
</dbReference>
<accession>A0A7M2X1C7</accession>
<keyword evidence="6 7" id="KW-0472">Membrane</keyword>
<name>A0A7M2X1C7_9BACT</name>
<keyword evidence="3 7" id="KW-0812">Transmembrane</keyword>
<evidence type="ECO:0000256" key="3">
    <source>
        <dbReference type="ARBA" id="ARBA00022692"/>
    </source>
</evidence>
<evidence type="ECO:0000256" key="6">
    <source>
        <dbReference type="ARBA" id="ARBA00023136"/>
    </source>
</evidence>
<dbReference type="KEGG" id="hbs:IPV69_09005"/>
<comment type="subcellular location">
    <subcellularLocation>
        <location evidence="1">Endoplasmic reticulum membrane</location>
        <topology evidence="1">Multi-pass membrane protein</topology>
    </subcellularLocation>
</comment>
<dbReference type="RefSeq" id="WP_206294765.1">
    <property type="nucleotide sequence ID" value="NZ_CP063458.1"/>
</dbReference>
<gene>
    <name evidence="10" type="ORF">IPV69_09005</name>
</gene>
<evidence type="ECO:0000259" key="8">
    <source>
        <dbReference type="Pfam" id="PF06762"/>
    </source>
</evidence>